<dbReference type="AlphaFoldDB" id="A0AAE1BZ67"/>
<keyword evidence="2" id="KW-0812">Transmembrane</keyword>
<name>A0AAE1BZ67_PETCI</name>
<proteinExistence type="predicted"/>
<feature type="transmembrane region" description="Helical" evidence="2">
    <location>
        <begin position="174"/>
        <end position="193"/>
    </location>
</feature>
<keyword evidence="4" id="KW-1185">Reference proteome</keyword>
<evidence type="ECO:0000256" key="2">
    <source>
        <dbReference type="SAM" id="Phobius"/>
    </source>
</evidence>
<gene>
    <name evidence="3" type="ORF">Pcinc_035009</name>
</gene>
<keyword evidence="2" id="KW-1133">Transmembrane helix</keyword>
<protein>
    <submittedName>
        <fullName evidence="3">Uncharacterized protein</fullName>
    </submittedName>
</protein>
<dbReference type="EMBL" id="JAWQEG010005200">
    <property type="protein sequence ID" value="KAK3858827.1"/>
    <property type="molecule type" value="Genomic_DNA"/>
</dbReference>
<sequence length="234" mass="25309">MEHNFTWILQTFQLPNFTAEGDFKIRLTVGRGERGHWAVSGIMVKGETIPPPTTSPPTSPPLPPPVTTQQVRKWVSGPPPQPEANTTVAVNTTDAPVNTTDAPDNSNTTIAANTTIAPVNNATTPSTNETEVGSNVTTVVPPVPEVTTTEEPDSPDPKEEVKQLQGVAQAIWDAFYVFLALFCACIVALIVLITRSRWCKSSEPPPTVATYNPRTSSYRLDKVYDNPALDTNSV</sequence>
<evidence type="ECO:0000313" key="3">
    <source>
        <dbReference type="EMBL" id="KAK3858827.1"/>
    </source>
</evidence>
<reference evidence="3" key="1">
    <citation type="submission" date="2023-10" db="EMBL/GenBank/DDBJ databases">
        <title>Genome assemblies of two species of porcelain crab, Petrolisthes cinctipes and Petrolisthes manimaculis (Anomura: Porcellanidae).</title>
        <authorList>
            <person name="Angst P."/>
        </authorList>
    </citation>
    <scope>NUCLEOTIDE SEQUENCE</scope>
    <source>
        <strain evidence="3">PB745_01</strain>
        <tissue evidence="3">Gill</tissue>
    </source>
</reference>
<feature type="compositionally biased region" description="Pro residues" evidence="1">
    <location>
        <begin position="49"/>
        <end position="66"/>
    </location>
</feature>
<keyword evidence="2" id="KW-0472">Membrane</keyword>
<feature type="region of interest" description="Disordered" evidence="1">
    <location>
        <begin position="45"/>
        <end position="87"/>
    </location>
</feature>
<evidence type="ECO:0000256" key="1">
    <source>
        <dbReference type="SAM" id="MobiDB-lite"/>
    </source>
</evidence>
<dbReference type="Proteomes" id="UP001286313">
    <property type="component" value="Unassembled WGS sequence"/>
</dbReference>
<organism evidence="3 4">
    <name type="scientific">Petrolisthes cinctipes</name>
    <name type="common">Flat porcelain crab</name>
    <dbReference type="NCBI Taxonomy" id="88211"/>
    <lineage>
        <taxon>Eukaryota</taxon>
        <taxon>Metazoa</taxon>
        <taxon>Ecdysozoa</taxon>
        <taxon>Arthropoda</taxon>
        <taxon>Crustacea</taxon>
        <taxon>Multicrustacea</taxon>
        <taxon>Malacostraca</taxon>
        <taxon>Eumalacostraca</taxon>
        <taxon>Eucarida</taxon>
        <taxon>Decapoda</taxon>
        <taxon>Pleocyemata</taxon>
        <taxon>Anomura</taxon>
        <taxon>Galatheoidea</taxon>
        <taxon>Porcellanidae</taxon>
        <taxon>Petrolisthes</taxon>
    </lineage>
</organism>
<evidence type="ECO:0000313" key="4">
    <source>
        <dbReference type="Proteomes" id="UP001286313"/>
    </source>
</evidence>
<accession>A0AAE1BZ67</accession>
<comment type="caution">
    <text evidence="3">The sequence shown here is derived from an EMBL/GenBank/DDBJ whole genome shotgun (WGS) entry which is preliminary data.</text>
</comment>